<dbReference type="Pfam" id="PF01638">
    <property type="entry name" value="HxlR"/>
    <property type="match status" value="1"/>
</dbReference>
<organism evidence="5 6">
    <name type="scientific">Paraburkholderia guartelaensis</name>
    <dbReference type="NCBI Taxonomy" id="2546446"/>
    <lineage>
        <taxon>Bacteria</taxon>
        <taxon>Pseudomonadati</taxon>
        <taxon>Pseudomonadota</taxon>
        <taxon>Betaproteobacteria</taxon>
        <taxon>Burkholderiales</taxon>
        <taxon>Burkholderiaceae</taxon>
        <taxon>Paraburkholderia</taxon>
    </lineage>
</organism>
<keyword evidence="3" id="KW-0804">Transcription</keyword>
<dbReference type="RefSeq" id="WP_133184464.1">
    <property type="nucleotide sequence ID" value="NZ_SMOD01000014.1"/>
</dbReference>
<dbReference type="Gene3D" id="1.10.10.10">
    <property type="entry name" value="Winged helix-like DNA-binding domain superfamily/Winged helix DNA-binding domain"/>
    <property type="match status" value="1"/>
</dbReference>
<dbReference type="GO" id="GO:0003677">
    <property type="term" value="F:DNA binding"/>
    <property type="evidence" value="ECO:0007669"/>
    <property type="project" value="UniProtKB-KW"/>
</dbReference>
<dbReference type="PANTHER" id="PTHR33204">
    <property type="entry name" value="TRANSCRIPTIONAL REGULATOR, MARR FAMILY"/>
    <property type="match status" value="1"/>
</dbReference>
<dbReference type="InterPro" id="IPR002577">
    <property type="entry name" value="HTH_HxlR"/>
</dbReference>
<reference evidence="5 6" key="1">
    <citation type="submission" date="2019-03" db="EMBL/GenBank/DDBJ databases">
        <title>Paraburkholderia sp. isolated from native Mimosa gymnas in Guartela State Park, Brazil.</title>
        <authorList>
            <person name="Paulitsch F."/>
            <person name="Hungria M."/>
            <person name="Delamuta J.R.M."/>
            <person name="Ribeiro R.A."/>
            <person name="Dall'Agnol R."/>
            <person name="Silva J.S.B."/>
        </authorList>
    </citation>
    <scope>NUCLEOTIDE SEQUENCE [LARGE SCALE GENOMIC DNA]</scope>
    <source>
        <strain evidence="5 6">CNPSo 3008</strain>
    </source>
</reference>
<keyword evidence="2" id="KW-0238">DNA-binding</keyword>
<evidence type="ECO:0000256" key="2">
    <source>
        <dbReference type="ARBA" id="ARBA00023125"/>
    </source>
</evidence>
<protein>
    <submittedName>
        <fullName evidence="5">Transcriptional regulator</fullName>
    </submittedName>
</protein>
<dbReference type="PROSITE" id="PS51118">
    <property type="entry name" value="HTH_HXLR"/>
    <property type="match status" value="1"/>
</dbReference>
<gene>
    <name evidence="5" type="ORF">E1N52_20020</name>
</gene>
<comment type="caution">
    <text evidence="5">The sequence shown here is derived from an EMBL/GenBank/DDBJ whole genome shotgun (WGS) entry which is preliminary data.</text>
</comment>
<feature type="domain" description="HTH hxlR-type" evidence="4">
    <location>
        <begin position="12"/>
        <end position="109"/>
    </location>
</feature>
<dbReference type="InterPro" id="IPR036390">
    <property type="entry name" value="WH_DNA-bd_sf"/>
</dbReference>
<evidence type="ECO:0000259" key="4">
    <source>
        <dbReference type="PROSITE" id="PS51118"/>
    </source>
</evidence>
<dbReference type="SUPFAM" id="SSF46785">
    <property type="entry name" value="Winged helix' DNA-binding domain"/>
    <property type="match status" value="1"/>
</dbReference>
<dbReference type="OrthoDB" id="9807069at2"/>
<accession>A0A4R5LCP1</accession>
<dbReference type="PANTHER" id="PTHR33204:SF18">
    <property type="entry name" value="TRANSCRIPTIONAL REGULATORY PROTEIN"/>
    <property type="match status" value="1"/>
</dbReference>
<keyword evidence="1" id="KW-0805">Transcription regulation</keyword>
<sequence>MKRRERGAATVCPVARSTEVVGDKWTTLVLRELYMGATRFEEIQIQTEATPQMLATRLKSLEADGMVERHPYQERPLRYEYRLTEKGRAYYPVIQALRTWGETWCKSKGEEVAVHFTHRVCGHEVGLDYICPSCGEYVERRDLDATLSASFAKEREKRRETYRAAKARSE</sequence>
<evidence type="ECO:0000313" key="5">
    <source>
        <dbReference type="EMBL" id="TDG06613.1"/>
    </source>
</evidence>
<dbReference type="InterPro" id="IPR036388">
    <property type="entry name" value="WH-like_DNA-bd_sf"/>
</dbReference>
<proteinExistence type="predicted"/>
<dbReference type="AlphaFoldDB" id="A0A4R5LCP1"/>
<dbReference type="Proteomes" id="UP000295606">
    <property type="component" value="Unassembled WGS sequence"/>
</dbReference>
<evidence type="ECO:0000256" key="3">
    <source>
        <dbReference type="ARBA" id="ARBA00023163"/>
    </source>
</evidence>
<name>A0A4R5LCP1_9BURK</name>
<dbReference type="EMBL" id="SMOD01000014">
    <property type="protein sequence ID" value="TDG06613.1"/>
    <property type="molecule type" value="Genomic_DNA"/>
</dbReference>
<evidence type="ECO:0000256" key="1">
    <source>
        <dbReference type="ARBA" id="ARBA00023015"/>
    </source>
</evidence>
<evidence type="ECO:0000313" key="6">
    <source>
        <dbReference type="Proteomes" id="UP000295606"/>
    </source>
</evidence>